<feature type="coiled-coil region" evidence="6">
    <location>
        <begin position="265"/>
        <end position="327"/>
    </location>
</feature>
<dbReference type="PANTHER" id="PTHR31592:SF1">
    <property type="entry name" value="TRANSMEMBRANE PROTEIN 192"/>
    <property type="match status" value="1"/>
</dbReference>
<dbReference type="KEGG" id="ppp:112293607"/>
<reference evidence="9 11" key="2">
    <citation type="journal article" date="2018" name="Plant J.">
        <title>The Physcomitrella patens chromosome-scale assembly reveals moss genome structure and evolution.</title>
        <authorList>
            <person name="Lang D."/>
            <person name="Ullrich K.K."/>
            <person name="Murat F."/>
            <person name="Fuchs J."/>
            <person name="Jenkins J."/>
            <person name="Haas F.B."/>
            <person name="Piednoel M."/>
            <person name="Gundlach H."/>
            <person name="Van Bel M."/>
            <person name="Meyberg R."/>
            <person name="Vives C."/>
            <person name="Morata J."/>
            <person name="Symeonidi A."/>
            <person name="Hiss M."/>
            <person name="Muchero W."/>
            <person name="Kamisugi Y."/>
            <person name="Saleh O."/>
            <person name="Blanc G."/>
            <person name="Decker E.L."/>
            <person name="van Gessel N."/>
            <person name="Grimwood J."/>
            <person name="Hayes R.D."/>
            <person name="Graham S.W."/>
            <person name="Gunter L.E."/>
            <person name="McDaniel S.F."/>
            <person name="Hoernstein S.N.W."/>
            <person name="Larsson A."/>
            <person name="Li F.W."/>
            <person name="Perroud P.F."/>
            <person name="Phillips J."/>
            <person name="Ranjan P."/>
            <person name="Rokshar D.S."/>
            <person name="Rothfels C.J."/>
            <person name="Schneider L."/>
            <person name="Shu S."/>
            <person name="Stevenson D.W."/>
            <person name="Thummler F."/>
            <person name="Tillich M."/>
            <person name="Villarreal Aguilar J.C."/>
            <person name="Widiez T."/>
            <person name="Wong G.K."/>
            <person name="Wymore A."/>
            <person name="Zhang Y."/>
            <person name="Zimmer A.D."/>
            <person name="Quatrano R.S."/>
            <person name="Mayer K.F.X."/>
            <person name="Goodstein D."/>
            <person name="Casacuberta J.M."/>
            <person name="Vandepoele K."/>
            <person name="Reski R."/>
            <person name="Cuming A.C."/>
            <person name="Tuskan G.A."/>
            <person name="Maumus F."/>
            <person name="Salse J."/>
            <person name="Schmutz J."/>
            <person name="Rensing S.A."/>
        </authorList>
    </citation>
    <scope>NUCLEOTIDE SEQUENCE [LARGE SCALE GENOMIC DNA]</scope>
    <source>
        <strain evidence="10 11">cv. Gransden 2004</strain>
    </source>
</reference>
<dbReference type="EnsemblPlants" id="Pp3c2_6470V3.1">
    <property type="protein sequence ID" value="Pp3c2_6470V3.1"/>
    <property type="gene ID" value="Pp3c2_6470"/>
</dbReference>
<dbReference type="RefSeq" id="XP_073388360.1">
    <property type="nucleotide sequence ID" value="XM_073532259.1"/>
</dbReference>
<dbReference type="RefSeq" id="XP_024399043.1">
    <property type="nucleotide sequence ID" value="XM_024543275.2"/>
</dbReference>
<evidence type="ECO:0000256" key="8">
    <source>
        <dbReference type="SAM" id="Phobius"/>
    </source>
</evidence>
<dbReference type="EnsemblPlants" id="Pp3c2_6470V3.2">
    <property type="protein sequence ID" value="Pp3c2_6470V3.2"/>
    <property type="gene ID" value="Pp3c2_6470"/>
</dbReference>
<evidence type="ECO:0000256" key="6">
    <source>
        <dbReference type="SAM" id="Coils"/>
    </source>
</evidence>
<dbReference type="RefSeq" id="XP_024399052.1">
    <property type="nucleotide sequence ID" value="XM_024543284.2"/>
</dbReference>
<evidence type="ECO:0000256" key="3">
    <source>
        <dbReference type="ARBA" id="ARBA00022692"/>
    </source>
</evidence>
<evidence type="ECO:0000256" key="1">
    <source>
        <dbReference type="ARBA" id="ARBA00004141"/>
    </source>
</evidence>
<accession>A0A2K1L0H0</accession>
<dbReference type="PANTHER" id="PTHR31592">
    <property type="entry name" value="TRANSMEMBRANE PROTEIN 192"/>
    <property type="match status" value="1"/>
</dbReference>
<dbReference type="Proteomes" id="UP000006727">
    <property type="component" value="Chromosome 2"/>
</dbReference>
<keyword evidence="4 8" id="KW-1133">Transmembrane helix</keyword>
<dbReference type="GeneID" id="112293607"/>
<evidence type="ECO:0000313" key="11">
    <source>
        <dbReference type="Proteomes" id="UP000006727"/>
    </source>
</evidence>
<gene>
    <name evidence="10" type="primary">LOC112293607</name>
    <name evidence="9" type="ORF">PHYPA_002314</name>
</gene>
<keyword evidence="11" id="KW-1185">Reference proteome</keyword>
<evidence type="ECO:0000313" key="10">
    <source>
        <dbReference type="EnsemblPlants" id="Pp3c2_6470V3.1"/>
    </source>
</evidence>
<name>A0A2K1L0H0_PHYPA</name>
<protein>
    <submittedName>
        <fullName evidence="9 10">Uncharacterized protein</fullName>
    </submittedName>
</protein>
<reference evidence="9 11" key="1">
    <citation type="journal article" date="2008" name="Science">
        <title>The Physcomitrella genome reveals evolutionary insights into the conquest of land by plants.</title>
        <authorList>
            <person name="Rensing S."/>
            <person name="Lang D."/>
            <person name="Zimmer A."/>
            <person name="Terry A."/>
            <person name="Salamov A."/>
            <person name="Shapiro H."/>
            <person name="Nishiyama T."/>
            <person name="Perroud P.-F."/>
            <person name="Lindquist E."/>
            <person name="Kamisugi Y."/>
            <person name="Tanahashi T."/>
            <person name="Sakakibara K."/>
            <person name="Fujita T."/>
            <person name="Oishi K."/>
            <person name="Shin-I T."/>
            <person name="Kuroki Y."/>
            <person name="Toyoda A."/>
            <person name="Suzuki Y."/>
            <person name="Hashimoto A."/>
            <person name="Yamaguchi K."/>
            <person name="Sugano A."/>
            <person name="Kohara Y."/>
            <person name="Fujiyama A."/>
            <person name="Anterola A."/>
            <person name="Aoki S."/>
            <person name="Ashton N."/>
            <person name="Barbazuk W.B."/>
            <person name="Barker E."/>
            <person name="Bennetzen J."/>
            <person name="Bezanilla M."/>
            <person name="Blankenship R."/>
            <person name="Cho S.H."/>
            <person name="Dutcher S."/>
            <person name="Estelle M."/>
            <person name="Fawcett J.A."/>
            <person name="Gundlach H."/>
            <person name="Hanada K."/>
            <person name="Heyl A."/>
            <person name="Hicks K.A."/>
            <person name="Hugh J."/>
            <person name="Lohr M."/>
            <person name="Mayer K."/>
            <person name="Melkozernov A."/>
            <person name="Murata T."/>
            <person name="Nelson D."/>
            <person name="Pils B."/>
            <person name="Prigge M."/>
            <person name="Reiss B."/>
            <person name="Renner T."/>
            <person name="Rombauts S."/>
            <person name="Rushton P."/>
            <person name="Sanderfoot A."/>
            <person name="Schween G."/>
            <person name="Shiu S.-H."/>
            <person name="Stueber K."/>
            <person name="Theodoulou F.L."/>
            <person name="Tu H."/>
            <person name="Van de Peer Y."/>
            <person name="Verrier P.J."/>
            <person name="Waters E."/>
            <person name="Wood A."/>
            <person name="Yang L."/>
            <person name="Cove D."/>
            <person name="Cuming A."/>
            <person name="Hasebe M."/>
            <person name="Lucas S."/>
            <person name="Mishler D.B."/>
            <person name="Reski R."/>
            <person name="Grigoriev I."/>
            <person name="Quatrano R.S."/>
            <person name="Boore J.L."/>
        </authorList>
    </citation>
    <scope>NUCLEOTIDE SEQUENCE [LARGE SCALE GENOMIC DNA]</scope>
    <source>
        <strain evidence="10 11">cv. Gransden 2004</strain>
    </source>
</reference>
<dbReference type="EMBL" id="ABEU02000002">
    <property type="protein sequence ID" value="PNR59523.1"/>
    <property type="molecule type" value="Genomic_DNA"/>
</dbReference>
<keyword evidence="3 8" id="KW-0812">Transmembrane</keyword>
<dbReference type="InterPro" id="IPR029399">
    <property type="entry name" value="TMEM192"/>
</dbReference>
<reference evidence="10" key="3">
    <citation type="submission" date="2020-12" db="UniProtKB">
        <authorList>
            <consortium name="EnsemblPlants"/>
        </authorList>
    </citation>
    <scope>IDENTIFICATION</scope>
</reference>
<dbReference type="OrthoDB" id="564295at2759"/>
<evidence type="ECO:0000256" key="2">
    <source>
        <dbReference type="ARBA" id="ARBA00006314"/>
    </source>
</evidence>
<feature type="transmembrane region" description="Helical" evidence="8">
    <location>
        <begin position="154"/>
        <end position="176"/>
    </location>
</feature>
<comment type="subcellular location">
    <subcellularLocation>
        <location evidence="1">Membrane</location>
        <topology evidence="1">Multi-pass membrane protein</topology>
    </subcellularLocation>
</comment>
<dbReference type="AlphaFoldDB" id="A0A2K1L0H0"/>
<comment type="similarity">
    <text evidence="2">Belongs to the TMEM192 family.</text>
</comment>
<feature type="transmembrane region" description="Helical" evidence="8">
    <location>
        <begin position="75"/>
        <end position="99"/>
    </location>
</feature>
<feature type="transmembrane region" description="Helical" evidence="8">
    <location>
        <begin position="120"/>
        <end position="142"/>
    </location>
</feature>
<dbReference type="FunCoup" id="A0A2K1L0H0">
    <property type="interactions" value="299"/>
</dbReference>
<feature type="transmembrane region" description="Helical" evidence="8">
    <location>
        <begin position="50"/>
        <end position="69"/>
    </location>
</feature>
<proteinExistence type="inferred from homology"/>
<evidence type="ECO:0000256" key="4">
    <source>
        <dbReference type="ARBA" id="ARBA00022989"/>
    </source>
</evidence>
<sequence>MLRWQGSVQANSDPRQASTDIPINPNQFTDVIPELPQSGWRQKASTIGSALYCIYLGAYAVLVVTSAWIPKLTPINHAPIFALCNLVMLAITGLLQQHLCKQLKKERDQGFLQFSANLEWIVYLPFKVVAYGTGSILVVVAWDLQEQLDIPHLLLLRVVILVQIVCAAALVGTFIWKVRHHNLIDCEPDAMHSLYSPLQPPESLRGIRYTERGGLVEQQAALIRYQMDNLQHLHKEFSRLQKRKFEYERSQDGSTTPLVDLVHLLDTREQELRAIAAERDILQDEVKTARSLIGGRESDLVAVRSENDKYVEENEGLRAELDEWSVRTAKFEVALEAERLKSLDLRRQYLELRQSASNVEMSF</sequence>
<dbReference type="Gramene" id="Pp3c2_6470V3.1">
    <property type="protein sequence ID" value="Pp3c2_6470V3.1"/>
    <property type="gene ID" value="Pp3c2_6470"/>
</dbReference>
<dbReference type="GO" id="GO:0005770">
    <property type="term" value="C:late endosome"/>
    <property type="evidence" value="ECO:0000318"/>
    <property type="project" value="GO_Central"/>
</dbReference>
<keyword evidence="5 8" id="KW-0472">Membrane</keyword>
<dbReference type="Gramene" id="Pp3c2_6470V3.2">
    <property type="protein sequence ID" value="Pp3c2_6470V3.2"/>
    <property type="gene ID" value="Pp3c2_6470"/>
</dbReference>
<organism evidence="9">
    <name type="scientific">Physcomitrium patens</name>
    <name type="common">Spreading-leaved earth moss</name>
    <name type="synonym">Physcomitrella patens</name>
    <dbReference type="NCBI Taxonomy" id="3218"/>
    <lineage>
        <taxon>Eukaryota</taxon>
        <taxon>Viridiplantae</taxon>
        <taxon>Streptophyta</taxon>
        <taxon>Embryophyta</taxon>
        <taxon>Bryophyta</taxon>
        <taxon>Bryophytina</taxon>
        <taxon>Bryopsida</taxon>
        <taxon>Funariidae</taxon>
        <taxon>Funariales</taxon>
        <taxon>Funariaceae</taxon>
        <taxon>Physcomitrium</taxon>
    </lineage>
</organism>
<feature type="region of interest" description="Disordered" evidence="7">
    <location>
        <begin position="1"/>
        <end position="22"/>
    </location>
</feature>
<dbReference type="GO" id="GO:0005765">
    <property type="term" value="C:lysosomal membrane"/>
    <property type="evidence" value="ECO:0000318"/>
    <property type="project" value="GO_Central"/>
</dbReference>
<evidence type="ECO:0000256" key="5">
    <source>
        <dbReference type="ARBA" id="ARBA00023136"/>
    </source>
</evidence>
<evidence type="ECO:0000313" key="9">
    <source>
        <dbReference type="EMBL" id="PNR59523.1"/>
    </source>
</evidence>
<dbReference type="Pfam" id="PF14802">
    <property type="entry name" value="TMEM192"/>
    <property type="match status" value="1"/>
</dbReference>
<dbReference type="RefSeq" id="XP_024399019.1">
    <property type="nucleotide sequence ID" value="XM_024543251.2"/>
</dbReference>
<evidence type="ECO:0000256" key="7">
    <source>
        <dbReference type="SAM" id="MobiDB-lite"/>
    </source>
</evidence>
<keyword evidence="6" id="KW-0175">Coiled coil</keyword>